<feature type="domain" description="Helicase ATP-binding" evidence="4">
    <location>
        <begin position="615"/>
        <end position="772"/>
    </location>
</feature>
<dbReference type="GO" id="GO:0004386">
    <property type="term" value="F:helicase activity"/>
    <property type="evidence" value="ECO:0007669"/>
    <property type="project" value="UniProtKB-KW"/>
</dbReference>
<dbReference type="PANTHER" id="PTHR45629">
    <property type="entry name" value="SNF2/RAD54 FAMILY MEMBER"/>
    <property type="match status" value="1"/>
</dbReference>
<dbReference type="SMART" id="SM00490">
    <property type="entry name" value="HELICc"/>
    <property type="match status" value="1"/>
</dbReference>
<dbReference type="OrthoDB" id="9760715at2"/>
<dbReference type="InterPro" id="IPR013663">
    <property type="entry name" value="Helicase_SWF/SNF/SWI_bac"/>
</dbReference>
<evidence type="ECO:0000259" key="5">
    <source>
        <dbReference type="PROSITE" id="PS51194"/>
    </source>
</evidence>
<reference evidence="6 7" key="1">
    <citation type="submission" date="2014-05" db="EMBL/GenBank/DDBJ databases">
        <authorList>
            <person name="Daugherty S.C."/>
            <person name="Tallon L.J."/>
            <person name="Sadzewicz L."/>
            <person name="Kilian M."/>
            <person name="Tettelin H."/>
        </authorList>
    </citation>
    <scope>NUCLEOTIDE SEQUENCE [LARGE SCALE GENOMIC DNA]</scope>
    <source>
        <strain evidence="6 7">SK629</strain>
    </source>
</reference>
<evidence type="ECO:0000313" key="7">
    <source>
        <dbReference type="Proteomes" id="UP000028090"/>
    </source>
</evidence>
<feature type="domain" description="SWIM-type" evidence="3">
    <location>
        <begin position="59"/>
        <end position="95"/>
    </location>
</feature>
<keyword evidence="6" id="KW-0067">ATP-binding</keyword>
<dbReference type="InterPro" id="IPR038718">
    <property type="entry name" value="SNF2-like_sf"/>
</dbReference>
<dbReference type="InterPro" id="IPR014001">
    <property type="entry name" value="Helicase_ATP-bd"/>
</dbReference>
<dbReference type="Proteomes" id="UP000028090">
    <property type="component" value="Unassembled WGS sequence"/>
</dbReference>
<dbReference type="Pfam" id="PF08455">
    <property type="entry name" value="SNF2_assoc"/>
    <property type="match status" value="1"/>
</dbReference>
<comment type="caution">
    <text evidence="6">The sequence shown here is derived from an EMBL/GenBank/DDBJ whole genome shotgun (WGS) entry which is preliminary data.</text>
</comment>
<keyword evidence="2" id="KW-0862">Zinc</keyword>
<dbReference type="GO" id="GO:0005524">
    <property type="term" value="F:ATP binding"/>
    <property type="evidence" value="ECO:0007669"/>
    <property type="project" value="InterPro"/>
</dbReference>
<keyword evidence="2" id="KW-0479">Metal-binding</keyword>
<dbReference type="RefSeq" id="WP_050492343.1">
    <property type="nucleotide sequence ID" value="NZ_JPFU01000009.1"/>
</dbReference>
<dbReference type="Pfam" id="PF00271">
    <property type="entry name" value="Helicase_C"/>
    <property type="match status" value="1"/>
</dbReference>
<evidence type="ECO:0000259" key="4">
    <source>
        <dbReference type="PROSITE" id="PS51192"/>
    </source>
</evidence>
<gene>
    <name evidence="6" type="ORF">SK629_0709</name>
</gene>
<keyword evidence="6" id="KW-0547">Nucleotide-binding</keyword>
<dbReference type="SMART" id="SM00487">
    <property type="entry name" value="DEXDc"/>
    <property type="match status" value="1"/>
</dbReference>
<evidence type="ECO:0000256" key="1">
    <source>
        <dbReference type="ARBA" id="ARBA00022801"/>
    </source>
</evidence>
<keyword evidence="2" id="KW-0863">Zinc-finger</keyword>
<dbReference type="PATRIC" id="fig|28037.95.peg.648"/>
<evidence type="ECO:0000313" key="6">
    <source>
        <dbReference type="EMBL" id="KEQ36314.1"/>
    </source>
</evidence>
<protein>
    <submittedName>
        <fullName evidence="6">Helicase conserved C-terminal domain protein</fullName>
    </submittedName>
</protein>
<dbReference type="InterPro" id="IPR000330">
    <property type="entry name" value="SNF2_N"/>
</dbReference>
<evidence type="ECO:0000256" key="2">
    <source>
        <dbReference type="PROSITE-ProRule" id="PRU00325"/>
    </source>
</evidence>
<dbReference type="EMBL" id="JPFU01000009">
    <property type="protein sequence ID" value="KEQ36314.1"/>
    <property type="molecule type" value="Genomic_DNA"/>
</dbReference>
<dbReference type="AlphaFoldDB" id="A0A081Q041"/>
<dbReference type="InterPro" id="IPR027417">
    <property type="entry name" value="P-loop_NTPase"/>
</dbReference>
<keyword evidence="1" id="KW-0378">Hydrolase</keyword>
<dbReference type="SUPFAM" id="SSF52540">
    <property type="entry name" value="P-loop containing nucleoside triphosphate hydrolases"/>
    <property type="match status" value="2"/>
</dbReference>
<feature type="domain" description="Helicase C-terminal" evidence="5">
    <location>
        <begin position="884"/>
        <end position="1042"/>
    </location>
</feature>
<sequence>MIRTEVTSMTVPDRLPARMRMDGRTIFQQIKNYFDTENKEYFKHPNTYNGISMYLEPNILTSMEHFDLTGFHCECNDFQNQEVCKHWVAMDLYFRSLPQVIQERIRKSSHKPSFASQLIPTLPSEELHDELVEEKATAPSLSLHGQVEIRNHSLAWTLKLQVEQASRSYVIKDIAHFIFLIFQQEDYFVSQKIGTINLSLDQFNQASQNLLLYIKKYFIDRNEHSYFNFGYDISPRDCGRYLEAPVSYLNDLVPLFQALDVFQYVTSKAEYPLIFLDDSPFIPEEKIFKVVKSNNHYEIINTAYFGFIIQEKLWIRHNHFHIIKKEHRYFLDKLATWIYHYQESSPLIFSKENKAELMQVCNIISNYVPISIPDELQIHDFIPIFAFSKTRNEIALNMVWSFGEKQVHSKQDLLTLPYTYQASKARKIYHQLLSAGFKEEFHSLSKIKVVDFFLKELPRFRTLGQVQLDESLEKLLVEDPAVIDIFDDDGFLSVQFDFSMISEDEVEKAIQALWNQESHYQTKQGKVLVFDDESLKVAQSLQELRAKFSDGKIKMHKSRAFSLSETFKDNEHVNFSRDFKKMAYDLTHPEEFDIKPYEVKAKLRSYQKEGVKWLSMLDYYHFGGILADDMGLGKTLQTITLLEANLKPEQKALILAPASLLYNWKEEFRKFVPHKQVEVAYGTKTERIKQIEKSATITITSYPSFRSDLEHYQKQSYDYLILDEAQMIKNSQTKTAQALREFDVKTCYALSGTPIENRLEEIWSIFQIVLPGLLPSKKEFSKLSPQLVAKLIQPFVLRRKKDEVLTELPELSEHLYSNELSSSQKTLYLAQLRRMQEMVAGASADEIKRHKIEILAGLTRLRQICNTPALFLEDYTGDSGKIDSLFELLDTIRKKGARPLIFSQFTSMLDLIEQELEKKEMSHFKITGQTPSDKRQEMVNLFNQGEKDCFLISLKAGGTGLNLTGADTIILCDLWWNPAVEMQAIGRSHRLGQTKQVDVYRLITLGTIEEKIQELQESKKELFNTVLEGQESRSNLSVDDIKEILGIE</sequence>
<name>A0A081Q041_STRMT</name>
<dbReference type="InterPro" id="IPR001650">
    <property type="entry name" value="Helicase_C-like"/>
</dbReference>
<dbReference type="InterPro" id="IPR007527">
    <property type="entry name" value="Znf_SWIM"/>
</dbReference>
<accession>A0A081Q041</accession>
<dbReference type="PANTHER" id="PTHR45629:SF7">
    <property type="entry name" value="DNA EXCISION REPAIR PROTEIN ERCC-6-RELATED"/>
    <property type="match status" value="1"/>
</dbReference>
<dbReference type="Gene3D" id="3.40.50.10810">
    <property type="entry name" value="Tandem AAA-ATPase domain"/>
    <property type="match status" value="1"/>
</dbReference>
<organism evidence="6 7">
    <name type="scientific">Streptococcus mitis</name>
    <dbReference type="NCBI Taxonomy" id="28037"/>
    <lineage>
        <taxon>Bacteria</taxon>
        <taxon>Bacillati</taxon>
        <taxon>Bacillota</taxon>
        <taxon>Bacilli</taxon>
        <taxon>Lactobacillales</taxon>
        <taxon>Streptococcaceae</taxon>
        <taxon>Streptococcus</taxon>
        <taxon>Streptococcus mitis group</taxon>
    </lineage>
</organism>
<dbReference type="GO" id="GO:0008270">
    <property type="term" value="F:zinc ion binding"/>
    <property type="evidence" value="ECO:0007669"/>
    <property type="project" value="UniProtKB-KW"/>
</dbReference>
<dbReference type="PROSITE" id="PS51194">
    <property type="entry name" value="HELICASE_CTER"/>
    <property type="match status" value="1"/>
</dbReference>
<dbReference type="InterPro" id="IPR049730">
    <property type="entry name" value="SNF2/RAD54-like_C"/>
</dbReference>
<dbReference type="Pfam" id="PF00176">
    <property type="entry name" value="SNF2-rel_dom"/>
    <property type="match status" value="1"/>
</dbReference>
<evidence type="ECO:0000259" key="3">
    <source>
        <dbReference type="PROSITE" id="PS50966"/>
    </source>
</evidence>
<dbReference type="PROSITE" id="PS51192">
    <property type="entry name" value="HELICASE_ATP_BIND_1"/>
    <property type="match status" value="1"/>
</dbReference>
<dbReference type="GO" id="GO:0016787">
    <property type="term" value="F:hydrolase activity"/>
    <property type="evidence" value="ECO:0007669"/>
    <property type="project" value="UniProtKB-KW"/>
</dbReference>
<proteinExistence type="predicted"/>
<keyword evidence="6" id="KW-0347">Helicase</keyword>
<dbReference type="CDD" id="cd18793">
    <property type="entry name" value="SF2_C_SNF"/>
    <property type="match status" value="1"/>
</dbReference>
<dbReference type="InterPro" id="IPR050496">
    <property type="entry name" value="SNF2_RAD54_helicase_repair"/>
</dbReference>
<dbReference type="Gene3D" id="3.40.50.300">
    <property type="entry name" value="P-loop containing nucleotide triphosphate hydrolases"/>
    <property type="match status" value="1"/>
</dbReference>
<dbReference type="PROSITE" id="PS50966">
    <property type="entry name" value="ZF_SWIM"/>
    <property type="match status" value="1"/>
</dbReference>